<dbReference type="Gene3D" id="1.10.8.10">
    <property type="entry name" value="DNA helicase RuvA subunit, C-terminal domain"/>
    <property type="match status" value="1"/>
</dbReference>
<dbReference type="InterPro" id="IPR051717">
    <property type="entry name" value="MFS_MFSD6"/>
</dbReference>
<dbReference type="Gene3D" id="3.10.330.10">
    <property type="match status" value="1"/>
</dbReference>
<reference evidence="10" key="1">
    <citation type="submission" date="2021-11" db="EMBL/GenBank/DDBJ databases">
        <authorList>
            <person name="Islam A."/>
            <person name="Islam S."/>
            <person name="Flora M.S."/>
            <person name="Rahman M."/>
            <person name="Ziaur R.M."/>
            <person name="Epstein J.H."/>
            <person name="Hassan M."/>
            <person name="Klassen M."/>
            <person name="Woodard K."/>
            <person name="Webb A."/>
            <person name="Webby R.J."/>
            <person name="El Zowalaty M.E."/>
        </authorList>
    </citation>
    <scope>NUCLEOTIDE SEQUENCE</scope>
    <source>
        <strain evidence="10">Pbs3</strain>
    </source>
</reference>
<keyword evidence="4 7" id="KW-1133">Transmembrane helix</keyword>
<dbReference type="InterPro" id="IPR009060">
    <property type="entry name" value="UBA-like_sf"/>
</dbReference>
<evidence type="ECO:0000256" key="3">
    <source>
        <dbReference type="ARBA" id="ARBA00022692"/>
    </source>
</evidence>
<keyword evidence="3 7" id="KW-0812">Transmembrane</keyword>
<dbReference type="AlphaFoldDB" id="A0AAU9LAF1"/>
<dbReference type="Pfam" id="PF24842">
    <property type="entry name" value="UFD1_N2"/>
    <property type="match status" value="1"/>
</dbReference>
<dbReference type="Gene3D" id="1.20.1250.20">
    <property type="entry name" value="MFS general substrate transporter like domains"/>
    <property type="match status" value="2"/>
</dbReference>
<dbReference type="PANTHER" id="PTHR16172">
    <property type="entry name" value="MAJOR FACILITATOR SUPERFAMILY DOMAIN-CONTAINING PROTEIN 6-LIKE"/>
    <property type="match status" value="1"/>
</dbReference>
<dbReference type="InterPro" id="IPR055418">
    <property type="entry name" value="UFD1_N2"/>
</dbReference>
<dbReference type="Pfam" id="PF12832">
    <property type="entry name" value="MFS_1_like"/>
    <property type="match status" value="2"/>
</dbReference>
<dbReference type="Gene3D" id="3.10.20.90">
    <property type="entry name" value="Phosphatidylinositol 3-kinase Catalytic Subunit, Chain A, domain 1"/>
    <property type="match status" value="1"/>
</dbReference>
<dbReference type="InterPro" id="IPR015940">
    <property type="entry name" value="UBA"/>
</dbReference>
<accession>A0AAU9LAF1</accession>
<dbReference type="InterPro" id="IPR055417">
    <property type="entry name" value="UFD1_N1"/>
</dbReference>
<organism evidence="10 11">
    <name type="scientific">Peronospora belbahrii</name>
    <dbReference type="NCBI Taxonomy" id="622444"/>
    <lineage>
        <taxon>Eukaryota</taxon>
        <taxon>Sar</taxon>
        <taxon>Stramenopiles</taxon>
        <taxon>Oomycota</taxon>
        <taxon>Peronosporomycetes</taxon>
        <taxon>Peronosporales</taxon>
        <taxon>Peronosporaceae</taxon>
        <taxon>Peronospora</taxon>
    </lineage>
</organism>
<dbReference type="PROSITE" id="PS50033">
    <property type="entry name" value="UBX"/>
    <property type="match status" value="1"/>
</dbReference>
<evidence type="ECO:0000256" key="4">
    <source>
        <dbReference type="ARBA" id="ARBA00022989"/>
    </source>
</evidence>
<feature type="transmembrane region" description="Helical" evidence="7">
    <location>
        <begin position="175"/>
        <end position="194"/>
    </location>
</feature>
<evidence type="ECO:0000256" key="2">
    <source>
        <dbReference type="ARBA" id="ARBA00005241"/>
    </source>
</evidence>
<evidence type="ECO:0000256" key="6">
    <source>
        <dbReference type="SAM" id="Coils"/>
    </source>
</evidence>
<sequence>MQIGLLQTLPSIAAILGPPFWGGVADHIRDQRLVHVFCIVSGTLLQFFTRYFYWSLGWTVLIVLLSRIQSFPTGSLLDHTVLNVLVKEGGEYGKQRLFGAVGFFNVASAAIDPPPSSMMRSTLSWRLQMSFLQLNLYNLAGDDPHIIGVAIMCETASELPAFFFADQIVTKIGTVNVLLVSLVGYTLRITYYALMTNPWGAIPFEFLHGITFGLTWAACTQYVFSAAPCGCEGTVMGVLSAVQNGLALASGTLVGGYFYQHYGARVMWIVTGLGLPLSLISIATFAYLKHDECNKVSKAELLQEQAALFSPHRGDAQGLKSPLYAQELNSSSHLFGTASKFKRREQAKRKIEIERREREVAFKAREELEMLQKQKRVERVAELERQEQEAREELRVTGGIKYLQQLKPVPTTSDGDKITLPVSALKELNPQNALDLGVFTFELSFEDQFAERCGEATTERQTHAGVLEFVADEGTVGLPPKVAASLFARINELPDSVQVRFVRLEKGKFASLQLRGSGFGDRQIDFKQMLERSLKTHTTLTEDDVLFIRHGKLTFEVLVSELKPERAVNLINTDLEVDVIPCEAVMKAKEDEKRMEKEAARVMALAQEKEQWKANKMATLLPEPFAEEGQLVRIVLKMPERQATRRFLPSSPLQSVFDFVEALTGENARLYQLAATYPRRLFGVEAADKTLQEVGLNGRQEVLFVERLTESEVICETATTQGTLRAGQAPVAWPRTQLPDVWDEARRTLETRLDESMHATAASAIHAMEPDIPVAQSADHEIKWQAQLNELEQMGFMNRSLNIEVLERYQGRLLRVVNFLSEMM</sequence>
<gene>
    <name evidence="10" type="ORF">PBS003_LOCUS7322</name>
</gene>
<dbReference type="InterPro" id="IPR024989">
    <property type="entry name" value="MFS_assoc_dom"/>
</dbReference>
<dbReference type="CDD" id="cd14319">
    <property type="entry name" value="UBA_NBR1"/>
    <property type="match status" value="1"/>
</dbReference>
<dbReference type="SUPFAM" id="SSF46934">
    <property type="entry name" value="UBA-like"/>
    <property type="match status" value="1"/>
</dbReference>
<evidence type="ECO:0000313" key="11">
    <source>
        <dbReference type="Proteomes" id="UP001160483"/>
    </source>
</evidence>
<name>A0AAU9LAF1_9STRA</name>
<dbReference type="SUPFAM" id="SSF54236">
    <property type="entry name" value="Ubiquitin-like"/>
    <property type="match status" value="1"/>
</dbReference>
<dbReference type="InterPro" id="IPR042299">
    <property type="entry name" value="Ufd1-like_Nn"/>
</dbReference>
<dbReference type="SMART" id="SM00166">
    <property type="entry name" value="UBX"/>
    <property type="match status" value="1"/>
</dbReference>
<feature type="domain" description="UBX" evidence="9">
    <location>
        <begin position="644"/>
        <end position="704"/>
    </location>
</feature>
<dbReference type="Proteomes" id="UP001160483">
    <property type="component" value="Unassembled WGS sequence"/>
</dbReference>
<dbReference type="InterPro" id="IPR036259">
    <property type="entry name" value="MFS_trans_sf"/>
</dbReference>
<feature type="transmembrane region" description="Helical" evidence="7">
    <location>
        <begin position="206"/>
        <end position="224"/>
    </location>
</feature>
<feature type="coiled-coil region" evidence="6">
    <location>
        <begin position="588"/>
        <end position="615"/>
    </location>
</feature>
<evidence type="ECO:0000256" key="7">
    <source>
        <dbReference type="SAM" id="Phobius"/>
    </source>
</evidence>
<keyword evidence="5 7" id="KW-0472">Membrane</keyword>
<dbReference type="GO" id="GO:0016020">
    <property type="term" value="C:membrane"/>
    <property type="evidence" value="ECO:0007669"/>
    <property type="project" value="UniProtKB-SubCell"/>
</dbReference>
<evidence type="ECO:0008006" key="12">
    <source>
        <dbReference type="Google" id="ProtNLM"/>
    </source>
</evidence>
<evidence type="ECO:0000256" key="5">
    <source>
        <dbReference type="ARBA" id="ARBA00023136"/>
    </source>
</evidence>
<evidence type="ECO:0000259" key="8">
    <source>
        <dbReference type="PROSITE" id="PS50030"/>
    </source>
</evidence>
<feature type="transmembrane region" description="Helical" evidence="7">
    <location>
        <begin position="266"/>
        <end position="288"/>
    </location>
</feature>
<protein>
    <recommendedName>
        <fullName evidence="12">UBX domain-containing protein</fullName>
    </recommendedName>
</protein>
<dbReference type="Pfam" id="PF03152">
    <property type="entry name" value="UFD1_N1"/>
    <property type="match status" value="1"/>
</dbReference>
<keyword evidence="6" id="KW-0175">Coiled coil</keyword>
<evidence type="ECO:0000259" key="9">
    <source>
        <dbReference type="PROSITE" id="PS50033"/>
    </source>
</evidence>
<evidence type="ECO:0000313" key="10">
    <source>
        <dbReference type="EMBL" id="CAH0480706.1"/>
    </source>
</evidence>
<dbReference type="EMBL" id="CAKKTJ010000325">
    <property type="protein sequence ID" value="CAH0480706.1"/>
    <property type="molecule type" value="Genomic_DNA"/>
</dbReference>
<feature type="transmembrane region" description="Helical" evidence="7">
    <location>
        <begin position="236"/>
        <end position="260"/>
    </location>
</feature>
<proteinExistence type="inferred from homology"/>
<dbReference type="CDD" id="cd01767">
    <property type="entry name" value="UBX"/>
    <property type="match status" value="1"/>
</dbReference>
<dbReference type="InterPro" id="IPR001012">
    <property type="entry name" value="UBX_dom"/>
</dbReference>
<dbReference type="PROSITE" id="PS50030">
    <property type="entry name" value="UBA"/>
    <property type="match status" value="1"/>
</dbReference>
<feature type="domain" description="UBA" evidence="8">
    <location>
        <begin position="777"/>
        <end position="823"/>
    </location>
</feature>
<dbReference type="PANTHER" id="PTHR16172:SF41">
    <property type="entry name" value="MAJOR FACILITATOR SUPERFAMILY DOMAIN-CONTAINING PROTEIN 6-LIKE"/>
    <property type="match status" value="1"/>
</dbReference>
<dbReference type="SUPFAM" id="SSF103473">
    <property type="entry name" value="MFS general substrate transporter"/>
    <property type="match status" value="1"/>
</dbReference>
<evidence type="ECO:0000256" key="1">
    <source>
        <dbReference type="ARBA" id="ARBA00004141"/>
    </source>
</evidence>
<dbReference type="Gene3D" id="2.40.40.50">
    <property type="entry name" value="Ubiquitin fusion degradation protein UFD1, N-terminal domain"/>
    <property type="match status" value="1"/>
</dbReference>
<dbReference type="InterPro" id="IPR029071">
    <property type="entry name" value="Ubiquitin-like_domsf"/>
</dbReference>
<comment type="caution">
    <text evidence="10">The sequence shown here is derived from an EMBL/GenBank/DDBJ whole genome shotgun (WGS) entry which is preliminary data.</text>
</comment>
<dbReference type="Pfam" id="PF00789">
    <property type="entry name" value="UBX"/>
    <property type="match status" value="1"/>
</dbReference>
<comment type="subcellular location">
    <subcellularLocation>
        <location evidence="1">Membrane</location>
        <topology evidence="1">Multi-pass membrane protein</topology>
    </subcellularLocation>
</comment>
<comment type="similarity">
    <text evidence="2">Belongs to the major facilitator superfamily. MFSD6 family.</text>
</comment>